<dbReference type="EMBL" id="SMJU01000019">
    <property type="protein sequence ID" value="TDB59841.1"/>
    <property type="molecule type" value="Genomic_DNA"/>
</dbReference>
<dbReference type="InterPro" id="IPR049574">
    <property type="entry name" value="CrtA-like"/>
</dbReference>
<dbReference type="RefSeq" id="WP_132121838.1">
    <property type="nucleotide sequence ID" value="NZ_SMJU01000019.1"/>
</dbReference>
<dbReference type="OrthoDB" id="1122317at2"/>
<keyword evidence="2" id="KW-1185">Reference proteome</keyword>
<dbReference type="CDD" id="cd21650">
    <property type="entry name" value="CrtA-like"/>
    <property type="match status" value="1"/>
</dbReference>
<dbReference type="AlphaFoldDB" id="A0A4R4K0J6"/>
<protein>
    <submittedName>
        <fullName evidence="1">DUF3291 domain-containing protein</fullName>
    </submittedName>
</protein>
<evidence type="ECO:0000313" key="1">
    <source>
        <dbReference type="EMBL" id="TDB59841.1"/>
    </source>
</evidence>
<name>A0A4R4K0J6_9BACT</name>
<sequence length="253" mass="29034">MKFTSLYPQDPSRPVITFTIFNFPKNKTWWALRQMGLKILEKSAGATFSKMLGSGRKGFDLMPNFRKYTFLASWENDRQANDFFASPAFQTYASRATEHYTIKMQPMQVHGHWDGKEPFSVSERIGKNYQGPVVVLTRAKIHVTKLLDFWRHVPQVHASLKKSPGVLLAMGIGENPITQQATVSIWDSVESLKKFAYQTTGHKEIVHRTRQRGWYSEELFARFVPTATQGTLDGKNILVPQLEMIRLASVYYP</sequence>
<gene>
    <name evidence="1" type="ORF">EZE20_22070</name>
</gene>
<evidence type="ECO:0000313" key="2">
    <source>
        <dbReference type="Proteomes" id="UP000295706"/>
    </source>
</evidence>
<accession>A0A4R4K0J6</accession>
<reference evidence="1 2" key="1">
    <citation type="submission" date="2019-02" db="EMBL/GenBank/DDBJ databases">
        <title>Arundinibacter roseus gen. nov., sp. nov., a new member of the family Cytophagaceae.</title>
        <authorList>
            <person name="Szuroczki S."/>
            <person name="Khayer B."/>
            <person name="Sproer C."/>
            <person name="Toumi M."/>
            <person name="Szabo A."/>
            <person name="Felfoldi T."/>
            <person name="Schumann P."/>
            <person name="Toth E."/>
        </authorList>
    </citation>
    <scope>NUCLEOTIDE SEQUENCE [LARGE SCALE GENOMIC DNA]</scope>
    <source>
        <strain evidence="1 2">DMA-k-7a</strain>
    </source>
</reference>
<dbReference type="Proteomes" id="UP000295706">
    <property type="component" value="Unassembled WGS sequence"/>
</dbReference>
<organism evidence="1 2">
    <name type="scientific">Arundinibacter roseus</name>
    <dbReference type="NCBI Taxonomy" id="2070510"/>
    <lineage>
        <taxon>Bacteria</taxon>
        <taxon>Pseudomonadati</taxon>
        <taxon>Bacteroidota</taxon>
        <taxon>Cytophagia</taxon>
        <taxon>Cytophagales</taxon>
        <taxon>Spirosomataceae</taxon>
        <taxon>Arundinibacter</taxon>
    </lineage>
</organism>
<proteinExistence type="predicted"/>
<comment type="caution">
    <text evidence="1">The sequence shown here is derived from an EMBL/GenBank/DDBJ whole genome shotgun (WGS) entry which is preliminary data.</text>
</comment>